<organism evidence="1">
    <name type="scientific">marine sediment metagenome</name>
    <dbReference type="NCBI Taxonomy" id="412755"/>
    <lineage>
        <taxon>unclassified sequences</taxon>
        <taxon>metagenomes</taxon>
        <taxon>ecological metagenomes</taxon>
    </lineage>
</organism>
<sequence>IMAKEIPDVRHVVMSGLGHMTAIEDPKRTIAEILGFLETVEQTGRANR</sequence>
<dbReference type="SUPFAM" id="SSF53474">
    <property type="entry name" value="alpha/beta-Hydrolases"/>
    <property type="match status" value="1"/>
</dbReference>
<dbReference type="InterPro" id="IPR029058">
    <property type="entry name" value="AB_hydrolase_fold"/>
</dbReference>
<comment type="caution">
    <text evidence="1">The sequence shown here is derived from an EMBL/GenBank/DDBJ whole genome shotgun (WGS) entry which is preliminary data.</text>
</comment>
<evidence type="ECO:0008006" key="2">
    <source>
        <dbReference type="Google" id="ProtNLM"/>
    </source>
</evidence>
<reference evidence="1" key="1">
    <citation type="journal article" date="2014" name="Front. Microbiol.">
        <title>High frequency of phylogenetically diverse reductive dehalogenase-homologous genes in deep subseafloor sedimentary metagenomes.</title>
        <authorList>
            <person name="Kawai M."/>
            <person name="Futagami T."/>
            <person name="Toyoda A."/>
            <person name="Takaki Y."/>
            <person name="Nishi S."/>
            <person name="Hori S."/>
            <person name="Arai W."/>
            <person name="Tsubouchi T."/>
            <person name="Morono Y."/>
            <person name="Uchiyama I."/>
            <person name="Ito T."/>
            <person name="Fujiyama A."/>
            <person name="Inagaki F."/>
            <person name="Takami H."/>
        </authorList>
    </citation>
    <scope>NUCLEOTIDE SEQUENCE</scope>
    <source>
        <strain evidence="1">Expedition CK06-06</strain>
    </source>
</reference>
<proteinExistence type="predicted"/>
<gene>
    <name evidence="1" type="ORF">S01H4_51906</name>
</gene>
<name>X1DKE6_9ZZZZ</name>
<protein>
    <recommendedName>
        <fullName evidence="2">Alpha/beta hydrolase</fullName>
    </recommendedName>
</protein>
<evidence type="ECO:0000313" key="1">
    <source>
        <dbReference type="EMBL" id="GAH08765.1"/>
    </source>
</evidence>
<feature type="non-terminal residue" evidence="1">
    <location>
        <position position="1"/>
    </location>
</feature>
<accession>X1DKE6</accession>
<dbReference type="EMBL" id="BART01029610">
    <property type="protein sequence ID" value="GAH08765.1"/>
    <property type="molecule type" value="Genomic_DNA"/>
</dbReference>
<dbReference type="AlphaFoldDB" id="X1DKE6"/>
<dbReference type="Gene3D" id="3.40.50.1820">
    <property type="entry name" value="alpha/beta hydrolase"/>
    <property type="match status" value="1"/>
</dbReference>